<proteinExistence type="predicted"/>
<dbReference type="Proteomes" id="UP000765509">
    <property type="component" value="Unassembled WGS sequence"/>
</dbReference>
<feature type="region of interest" description="Disordered" evidence="1">
    <location>
        <begin position="112"/>
        <end position="135"/>
    </location>
</feature>
<evidence type="ECO:0000256" key="1">
    <source>
        <dbReference type="SAM" id="MobiDB-lite"/>
    </source>
</evidence>
<reference evidence="2" key="1">
    <citation type="submission" date="2021-03" db="EMBL/GenBank/DDBJ databases">
        <title>Draft genome sequence of rust myrtle Austropuccinia psidii MF-1, a brazilian biotype.</title>
        <authorList>
            <person name="Quecine M.C."/>
            <person name="Pachon D.M.R."/>
            <person name="Bonatelli M.L."/>
            <person name="Correr F.H."/>
            <person name="Franceschini L.M."/>
            <person name="Leite T.F."/>
            <person name="Margarido G.R.A."/>
            <person name="Almeida C.A."/>
            <person name="Ferrarezi J.A."/>
            <person name="Labate C.A."/>
        </authorList>
    </citation>
    <scope>NUCLEOTIDE SEQUENCE</scope>
    <source>
        <strain evidence="2">MF-1</strain>
    </source>
</reference>
<dbReference type="AlphaFoldDB" id="A0A9Q3IT73"/>
<name>A0A9Q3IT73_9BASI</name>
<feature type="compositionally biased region" description="Basic and acidic residues" evidence="1">
    <location>
        <begin position="53"/>
        <end position="71"/>
    </location>
</feature>
<dbReference type="EMBL" id="AVOT02054900">
    <property type="protein sequence ID" value="MBW0549554.1"/>
    <property type="molecule type" value="Genomic_DNA"/>
</dbReference>
<gene>
    <name evidence="2" type="ORF">O181_089269</name>
</gene>
<feature type="region of interest" description="Disordered" evidence="1">
    <location>
        <begin position="47"/>
        <end position="89"/>
    </location>
</feature>
<keyword evidence="3" id="KW-1185">Reference proteome</keyword>
<comment type="caution">
    <text evidence="2">The sequence shown here is derived from an EMBL/GenBank/DDBJ whole genome shotgun (WGS) entry which is preliminary data.</text>
</comment>
<protein>
    <submittedName>
        <fullName evidence="2">Uncharacterized protein</fullName>
    </submittedName>
</protein>
<evidence type="ECO:0000313" key="3">
    <source>
        <dbReference type="Proteomes" id="UP000765509"/>
    </source>
</evidence>
<sequence>MGPMVVYGHFGAMVICLQIWLRWAHLALGASGLPPLAPFGLIGLGQKRPNWPMDHRGQDPPNEKGWPKDNEEGYGAQNPLGDRETPPRPKKKIEAWGLRIWELAREANDGRIWPEDINDGWGHNWPGKSDMAKGP</sequence>
<accession>A0A9Q3IT73</accession>
<organism evidence="2 3">
    <name type="scientific">Austropuccinia psidii MF-1</name>
    <dbReference type="NCBI Taxonomy" id="1389203"/>
    <lineage>
        <taxon>Eukaryota</taxon>
        <taxon>Fungi</taxon>
        <taxon>Dikarya</taxon>
        <taxon>Basidiomycota</taxon>
        <taxon>Pucciniomycotina</taxon>
        <taxon>Pucciniomycetes</taxon>
        <taxon>Pucciniales</taxon>
        <taxon>Sphaerophragmiaceae</taxon>
        <taxon>Austropuccinia</taxon>
    </lineage>
</organism>
<evidence type="ECO:0000313" key="2">
    <source>
        <dbReference type="EMBL" id="MBW0549554.1"/>
    </source>
</evidence>